<feature type="non-terminal residue" evidence="1">
    <location>
        <position position="55"/>
    </location>
</feature>
<name>A0A0B6ZJW5_9EUPU</name>
<dbReference type="AlphaFoldDB" id="A0A0B6ZJW5"/>
<sequence length="55" mass="6557">MCYVTNSVMQNDVMQNDKRKKLNRDVEDAKPHGEQFQFGYIHRCSDLLGNLLRYH</sequence>
<dbReference type="EMBL" id="HACG01022039">
    <property type="protein sequence ID" value="CEK68904.1"/>
    <property type="molecule type" value="Transcribed_RNA"/>
</dbReference>
<gene>
    <name evidence="1" type="primary">ORF68194</name>
</gene>
<organism evidence="1">
    <name type="scientific">Arion vulgaris</name>
    <dbReference type="NCBI Taxonomy" id="1028688"/>
    <lineage>
        <taxon>Eukaryota</taxon>
        <taxon>Metazoa</taxon>
        <taxon>Spiralia</taxon>
        <taxon>Lophotrochozoa</taxon>
        <taxon>Mollusca</taxon>
        <taxon>Gastropoda</taxon>
        <taxon>Heterobranchia</taxon>
        <taxon>Euthyneura</taxon>
        <taxon>Panpulmonata</taxon>
        <taxon>Eupulmonata</taxon>
        <taxon>Stylommatophora</taxon>
        <taxon>Helicina</taxon>
        <taxon>Arionoidea</taxon>
        <taxon>Arionidae</taxon>
        <taxon>Arion</taxon>
    </lineage>
</organism>
<proteinExistence type="predicted"/>
<evidence type="ECO:0000313" key="1">
    <source>
        <dbReference type="EMBL" id="CEK68904.1"/>
    </source>
</evidence>
<reference evidence="1" key="1">
    <citation type="submission" date="2014-12" db="EMBL/GenBank/DDBJ databases">
        <title>Insight into the proteome of Arion vulgaris.</title>
        <authorList>
            <person name="Aradska J."/>
            <person name="Bulat T."/>
            <person name="Smidak R."/>
            <person name="Sarate P."/>
            <person name="Gangsoo J."/>
            <person name="Sialana F."/>
            <person name="Bilban M."/>
            <person name="Lubec G."/>
        </authorList>
    </citation>
    <scope>NUCLEOTIDE SEQUENCE</scope>
    <source>
        <tissue evidence="1">Skin</tissue>
    </source>
</reference>
<protein>
    <submittedName>
        <fullName evidence="1">Uncharacterized protein</fullName>
    </submittedName>
</protein>
<accession>A0A0B6ZJW5</accession>